<name>A0ABN7PVK9_9BURK</name>
<reference evidence="2 3" key="1">
    <citation type="submission" date="2021-03" db="EMBL/GenBank/DDBJ databases">
        <authorList>
            <person name="Peeters C."/>
        </authorList>
    </citation>
    <scope>NUCLEOTIDE SEQUENCE [LARGE SCALE GENOMIC DNA]</scope>
    <source>
        <strain evidence="2 3">LMG 26411</strain>
    </source>
</reference>
<dbReference type="InterPro" id="IPR030392">
    <property type="entry name" value="S74_ICA"/>
</dbReference>
<comment type="caution">
    <text evidence="2">The sequence shown here is derived from an EMBL/GenBank/DDBJ whole genome shotgun (WGS) entry which is preliminary data.</text>
</comment>
<gene>
    <name evidence="2" type="ORF">LMG26411_00117</name>
</gene>
<feature type="domain" description="Peptidase S74" evidence="1">
    <location>
        <begin position="219"/>
        <end position="301"/>
    </location>
</feature>
<evidence type="ECO:0000259" key="1">
    <source>
        <dbReference type="PROSITE" id="PS51688"/>
    </source>
</evidence>
<dbReference type="PROSITE" id="PS51688">
    <property type="entry name" value="ICA"/>
    <property type="match status" value="1"/>
</dbReference>
<evidence type="ECO:0000313" key="2">
    <source>
        <dbReference type="EMBL" id="CAG2129099.1"/>
    </source>
</evidence>
<evidence type="ECO:0000313" key="3">
    <source>
        <dbReference type="Proteomes" id="UP000672657"/>
    </source>
</evidence>
<accession>A0ABN7PVK9</accession>
<organism evidence="2 3">
    <name type="scientific">Cupriavidus numazuensis</name>
    <dbReference type="NCBI Taxonomy" id="221992"/>
    <lineage>
        <taxon>Bacteria</taxon>
        <taxon>Pseudomonadati</taxon>
        <taxon>Pseudomonadota</taxon>
        <taxon>Betaproteobacteria</taxon>
        <taxon>Burkholderiales</taxon>
        <taxon>Burkholderiaceae</taxon>
        <taxon>Cupriavidus</taxon>
    </lineage>
</organism>
<dbReference type="RefSeq" id="WP_211951368.1">
    <property type="nucleotide sequence ID" value="NZ_CAJPVI010000001.1"/>
</dbReference>
<keyword evidence="3" id="KW-1185">Reference proteome</keyword>
<dbReference type="EMBL" id="CAJPVI010000001">
    <property type="protein sequence ID" value="CAG2129099.1"/>
    <property type="molecule type" value="Genomic_DNA"/>
</dbReference>
<proteinExistence type="predicted"/>
<dbReference type="Pfam" id="PF13884">
    <property type="entry name" value="Peptidase_S74"/>
    <property type="match status" value="1"/>
</dbReference>
<sequence>MTSVTFTTDVGGDNVTIDDTDSATTGLANGGHRTRFMIALQQFMKVVLWVKLTAATVLGYRDAAATSASQAQTYAAAAQSAAGVPSYAAKQNYVLVVNSGATGVQWSNALSIDTLAAKSATYAHTAPSVTLVESDQSGAVGVFRMLAEGGACRIDRNTATARDFSTLVTEWQVNSAGRHLFGGGADDNSTKFQYSGDVKVTGTLTATVGVTAANVTRTSDRRLKRDITPLVGAYARVRKVRAYRYIKGGQEELGVIAQDLAEISPTLVREGADGMLSVDYEGLSVELLAAFNEMADRLERA</sequence>
<protein>
    <recommendedName>
        <fullName evidence="1">Peptidase S74 domain-containing protein</fullName>
    </recommendedName>
</protein>
<dbReference type="Proteomes" id="UP000672657">
    <property type="component" value="Unassembled WGS sequence"/>
</dbReference>